<protein>
    <submittedName>
        <fullName evidence="1">Uncharacterized protein</fullName>
    </submittedName>
</protein>
<name>A0A8S4NYY9_OWEFU</name>
<dbReference type="Proteomes" id="UP000749559">
    <property type="component" value="Unassembled WGS sequence"/>
</dbReference>
<dbReference type="AlphaFoldDB" id="A0A8S4NYY9"/>
<proteinExistence type="predicted"/>
<comment type="caution">
    <text evidence="1">The sequence shown here is derived from an EMBL/GenBank/DDBJ whole genome shotgun (WGS) entry which is preliminary data.</text>
</comment>
<organism evidence="1 2">
    <name type="scientific">Owenia fusiformis</name>
    <name type="common">Polychaete worm</name>
    <dbReference type="NCBI Taxonomy" id="6347"/>
    <lineage>
        <taxon>Eukaryota</taxon>
        <taxon>Metazoa</taxon>
        <taxon>Spiralia</taxon>
        <taxon>Lophotrochozoa</taxon>
        <taxon>Annelida</taxon>
        <taxon>Polychaeta</taxon>
        <taxon>Sedentaria</taxon>
        <taxon>Canalipalpata</taxon>
        <taxon>Sabellida</taxon>
        <taxon>Oweniida</taxon>
        <taxon>Oweniidae</taxon>
        <taxon>Owenia</taxon>
    </lineage>
</organism>
<dbReference type="EMBL" id="CAIIXF020000006">
    <property type="protein sequence ID" value="CAH1785881.1"/>
    <property type="molecule type" value="Genomic_DNA"/>
</dbReference>
<sequence>MMYFQIIMRFNIVILAVVLAFDVIIVANSDFIGTWLGSFECKNVTYNVRLDIINVETQGGQLQGKLNYWNDETMVSGSHEVKGIFSRDTNTFTLLGIKWIKQPAR</sequence>
<accession>A0A8S4NYY9</accession>
<keyword evidence="2" id="KW-1185">Reference proteome</keyword>
<evidence type="ECO:0000313" key="2">
    <source>
        <dbReference type="Proteomes" id="UP000749559"/>
    </source>
</evidence>
<evidence type="ECO:0000313" key="1">
    <source>
        <dbReference type="EMBL" id="CAH1785881.1"/>
    </source>
</evidence>
<gene>
    <name evidence="1" type="ORF">OFUS_LOCUS11884</name>
</gene>
<reference evidence="1" key="1">
    <citation type="submission" date="2022-03" db="EMBL/GenBank/DDBJ databases">
        <authorList>
            <person name="Martin C."/>
        </authorList>
    </citation>
    <scope>NUCLEOTIDE SEQUENCE</scope>
</reference>